<dbReference type="Proteomes" id="UP000018502">
    <property type="component" value="Unassembled WGS sequence"/>
</dbReference>
<reference evidence="1 2" key="1">
    <citation type="journal article" date="2014" name="Emerg. Infect. Dis.">
        <title>High-level Relatedness among Mycobacterium abscessus subsp. massiliense Strains from Widely Separated Outbreaks.</title>
        <authorList>
            <person name="Tettelin H."/>
            <person name="Davidson R.M."/>
            <person name="Agrawal S."/>
            <person name="Aitken M.L."/>
            <person name="Shallom S."/>
            <person name="Hasan N.A."/>
            <person name="Strong M."/>
            <person name="Nogueira de Moura V.C."/>
            <person name="De Groote M.A."/>
            <person name="Duarte R.S."/>
            <person name="Hine E."/>
            <person name="Parankush S."/>
            <person name="Su Q."/>
            <person name="Daugherty S.C."/>
            <person name="Fraser C.M."/>
            <person name="Brown-Elliott B.A."/>
            <person name="Wallace R.J.Jr."/>
            <person name="Holland S.M."/>
            <person name="Sampaio E.P."/>
            <person name="Olivier K.N."/>
            <person name="Jackson M."/>
            <person name="Zelazny A.M."/>
        </authorList>
    </citation>
    <scope>NUCLEOTIDE SEQUENCE [LARGE SCALE GENOMIC DNA]</scope>
    <source>
        <strain evidence="1 2">MAB_091912_2446</strain>
    </source>
</reference>
<name>A0A829MBH1_9MYCO</name>
<protein>
    <submittedName>
        <fullName evidence="1">Uncharacterized protein</fullName>
    </submittedName>
</protein>
<accession>A0A829MBH1</accession>
<dbReference type="AlphaFoldDB" id="A0A829MBH1"/>
<proteinExistence type="predicted"/>
<organism evidence="1 2">
    <name type="scientific">Mycobacteroides abscessus MAB_091912_2446</name>
    <dbReference type="NCBI Taxonomy" id="1335414"/>
    <lineage>
        <taxon>Bacteria</taxon>
        <taxon>Bacillati</taxon>
        <taxon>Actinomycetota</taxon>
        <taxon>Actinomycetes</taxon>
        <taxon>Mycobacteriales</taxon>
        <taxon>Mycobacteriaceae</taxon>
        <taxon>Mycobacteroides</taxon>
        <taxon>Mycobacteroides abscessus</taxon>
    </lineage>
</organism>
<comment type="caution">
    <text evidence="1">The sequence shown here is derived from an EMBL/GenBank/DDBJ whole genome shotgun (WGS) entry which is preliminary data.</text>
</comment>
<evidence type="ECO:0000313" key="2">
    <source>
        <dbReference type="Proteomes" id="UP000018502"/>
    </source>
</evidence>
<dbReference type="EMBL" id="AYTF01000002">
    <property type="protein sequence ID" value="ESV62251.1"/>
    <property type="molecule type" value="Genomic_DNA"/>
</dbReference>
<gene>
    <name evidence="1" type="ORF">L833_4656</name>
</gene>
<sequence length="41" mass="5216">MLLIGLANWWVYCHNEREWKKLHERLEKEWQETFQTNLDRA</sequence>
<evidence type="ECO:0000313" key="1">
    <source>
        <dbReference type="EMBL" id="ESV62251.1"/>
    </source>
</evidence>